<evidence type="ECO:0000259" key="3">
    <source>
        <dbReference type="PROSITE" id="PS51117"/>
    </source>
</evidence>
<dbReference type="InterPro" id="IPR008211">
    <property type="entry name" value="Laminin_N"/>
</dbReference>
<accession>A0ABM0JQG2</accession>
<dbReference type="RefSeq" id="XP_005099144.2">
    <property type="nucleotide sequence ID" value="XM_005099087.3"/>
</dbReference>
<feature type="non-terminal residue" evidence="5">
    <location>
        <position position="285"/>
    </location>
</feature>
<dbReference type="Gene3D" id="2.60.120.260">
    <property type="entry name" value="Galactose-binding domain-like"/>
    <property type="match status" value="1"/>
</dbReference>
<evidence type="ECO:0000313" key="4">
    <source>
        <dbReference type="Proteomes" id="UP000694888"/>
    </source>
</evidence>
<evidence type="ECO:0000256" key="1">
    <source>
        <dbReference type="ARBA" id="ARBA00023157"/>
    </source>
</evidence>
<keyword evidence="4" id="KW-1185">Reference proteome</keyword>
<proteinExistence type="predicted"/>
<gene>
    <name evidence="5" type="primary">LOC101850246</name>
</gene>
<evidence type="ECO:0000256" key="2">
    <source>
        <dbReference type="ARBA" id="ARBA00023292"/>
    </source>
</evidence>
<dbReference type="GeneID" id="101850246"/>
<keyword evidence="1" id="KW-1015">Disulfide bond</keyword>
<reference evidence="5" key="1">
    <citation type="submission" date="2025-08" db="UniProtKB">
        <authorList>
            <consortium name="RefSeq"/>
        </authorList>
    </citation>
    <scope>IDENTIFICATION</scope>
</reference>
<name>A0ABM0JQG2_APLCA</name>
<sequence>MIKMHLRSQGTARIICKYLCSVVITTLVLHSQSPSCVVHAQTQTCLPTSGCYPPIQDILKDPLDSFPSRTLTVSSTCDENSAGDGSYLSLGGSVSTFTCTNANVQPNNMLDNETTEGTPTYWQSKNMVESSGVAPEQQSVVFNFTDEFILHLVTVKFAALHVTSSSNSADARPASWTIDTFNSETSSWTTMRSFAKDCASSFPGTPLFDPFASNTDYRAVLCVQYIPYEDGDPFYDDDNYVEYNPGSFDTFGDLFKVNPSAAKFFSTTAIRLNFLTPPSMVPLKS</sequence>
<protein>
    <submittedName>
        <fullName evidence="5">Uncharacterized protein LOC101850246</fullName>
    </submittedName>
</protein>
<keyword evidence="2" id="KW-0424">Laminin EGF-like domain</keyword>
<dbReference type="PROSITE" id="PS51117">
    <property type="entry name" value="LAMININ_NTER"/>
    <property type="match status" value="1"/>
</dbReference>
<feature type="domain" description="Laminin N-terminal" evidence="3">
    <location>
        <begin position="47"/>
        <end position="285"/>
    </location>
</feature>
<dbReference type="Pfam" id="PF00055">
    <property type="entry name" value="Laminin_N"/>
    <property type="match status" value="1"/>
</dbReference>
<organism evidence="4 5">
    <name type="scientific">Aplysia californica</name>
    <name type="common">California sea hare</name>
    <dbReference type="NCBI Taxonomy" id="6500"/>
    <lineage>
        <taxon>Eukaryota</taxon>
        <taxon>Metazoa</taxon>
        <taxon>Spiralia</taxon>
        <taxon>Lophotrochozoa</taxon>
        <taxon>Mollusca</taxon>
        <taxon>Gastropoda</taxon>
        <taxon>Heterobranchia</taxon>
        <taxon>Euthyneura</taxon>
        <taxon>Tectipleura</taxon>
        <taxon>Aplysiida</taxon>
        <taxon>Aplysioidea</taxon>
        <taxon>Aplysiidae</taxon>
        <taxon>Aplysia</taxon>
    </lineage>
</organism>
<dbReference type="Proteomes" id="UP000694888">
    <property type="component" value="Unplaced"/>
</dbReference>
<evidence type="ECO:0000313" key="5">
    <source>
        <dbReference type="RefSeq" id="XP_005099144.2"/>
    </source>
</evidence>